<evidence type="ECO:0000259" key="8">
    <source>
        <dbReference type="Pfam" id="PF13086"/>
    </source>
</evidence>
<dbReference type="InterPro" id="IPR027417">
    <property type="entry name" value="P-loop_NTPase"/>
</dbReference>
<keyword evidence="4" id="KW-0347">Helicase</keyword>
<keyword evidence="5" id="KW-0067">ATP-binding</keyword>
<feature type="domain" description="DNA2/NAM7 helicase helicase" evidence="8">
    <location>
        <begin position="91"/>
        <end position="212"/>
    </location>
</feature>
<evidence type="ECO:0000313" key="10">
    <source>
        <dbReference type="EMBL" id="QJD86356.1"/>
    </source>
</evidence>
<dbReference type="KEGG" id="cheb:HH215_26450"/>
<dbReference type="InterPro" id="IPR050534">
    <property type="entry name" value="Coronavir_polyprotein_1ab"/>
</dbReference>
<keyword evidence="2" id="KW-0547">Nucleotide-binding</keyword>
<evidence type="ECO:0000256" key="5">
    <source>
        <dbReference type="ARBA" id="ARBA00022840"/>
    </source>
</evidence>
<evidence type="ECO:0000313" key="11">
    <source>
        <dbReference type="Proteomes" id="UP000502248"/>
    </source>
</evidence>
<keyword evidence="6" id="KW-0175">Coiled coil</keyword>
<evidence type="ECO:0000259" key="9">
    <source>
        <dbReference type="Pfam" id="PF13087"/>
    </source>
</evidence>
<dbReference type="InterPro" id="IPR041679">
    <property type="entry name" value="DNA2/NAM7-like_C"/>
</dbReference>
<feature type="domain" description="DNA2/NAM7 helicase-like C-terminal" evidence="9">
    <location>
        <begin position="250"/>
        <end position="421"/>
    </location>
</feature>
<dbReference type="InterPro" id="IPR047187">
    <property type="entry name" value="SF1_C_Upf1"/>
</dbReference>
<dbReference type="Pfam" id="PF13086">
    <property type="entry name" value="AAA_11"/>
    <property type="match status" value="1"/>
</dbReference>
<dbReference type="Pfam" id="PF10881">
    <property type="entry name" value="DUF2726"/>
    <property type="match status" value="1"/>
</dbReference>
<dbReference type="GO" id="GO:0043139">
    <property type="term" value="F:5'-3' DNA helicase activity"/>
    <property type="evidence" value="ECO:0007669"/>
    <property type="project" value="TreeGrafter"/>
</dbReference>
<feature type="coiled-coil region" evidence="6">
    <location>
        <begin position="83"/>
        <end position="110"/>
    </location>
</feature>
<evidence type="ECO:0000256" key="3">
    <source>
        <dbReference type="ARBA" id="ARBA00022801"/>
    </source>
</evidence>
<dbReference type="InterPro" id="IPR024402">
    <property type="entry name" value="DUF2726"/>
</dbReference>
<dbReference type="PANTHER" id="PTHR43788">
    <property type="entry name" value="DNA2/NAM7 HELICASE FAMILY MEMBER"/>
    <property type="match status" value="1"/>
</dbReference>
<dbReference type="Gene3D" id="3.40.50.300">
    <property type="entry name" value="P-loop containing nucleotide triphosphate hydrolases"/>
    <property type="match status" value="2"/>
</dbReference>
<reference evidence="10 11" key="1">
    <citation type="submission" date="2020-04" db="EMBL/GenBank/DDBJ databases">
        <title>Genome sequencing of novel species.</title>
        <authorList>
            <person name="Heo J."/>
            <person name="Kim S.-J."/>
            <person name="Kim J.-S."/>
            <person name="Hong S.-B."/>
            <person name="Kwon S.-W."/>
        </authorList>
    </citation>
    <scope>NUCLEOTIDE SEQUENCE [LARGE SCALE GENOMIC DNA]</scope>
    <source>
        <strain evidence="10 11">MFER-1</strain>
    </source>
</reference>
<dbReference type="SUPFAM" id="SSF52540">
    <property type="entry name" value="P-loop containing nucleoside triphosphate hydrolases"/>
    <property type="match status" value="1"/>
</dbReference>
<proteinExistence type="inferred from homology"/>
<dbReference type="Gene3D" id="3.40.960.10">
    <property type="entry name" value="VSR Endonuclease"/>
    <property type="match status" value="1"/>
</dbReference>
<dbReference type="AlphaFoldDB" id="A0A7Z2VNP9"/>
<dbReference type="CDD" id="cd17934">
    <property type="entry name" value="DEXXQc_Upf1-like"/>
    <property type="match status" value="1"/>
</dbReference>
<dbReference type="Pfam" id="PF13087">
    <property type="entry name" value="AAA_12"/>
    <property type="match status" value="1"/>
</dbReference>
<organism evidence="10 11">
    <name type="scientific">Cohnella herbarum</name>
    <dbReference type="NCBI Taxonomy" id="2728023"/>
    <lineage>
        <taxon>Bacteria</taxon>
        <taxon>Bacillati</taxon>
        <taxon>Bacillota</taxon>
        <taxon>Bacilli</taxon>
        <taxon>Bacillales</taxon>
        <taxon>Paenibacillaceae</taxon>
        <taxon>Cohnella</taxon>
    </lineage>
</organism>
<evidence type="ECO:0000259" key="7">
    <source>
        <dbReference type="Pfam" id="PF10881"/>
    </source>
</evidence>
<feature type="domain" description="DUF2726" evidence="7">
    <location>
        <begin position="481"/>
        <end position="601"/>
    </location>
</feature>
<dbReference type="PANTHER" id="PTHR43788:SF8">
    <property type="entry name" value="DNA-BINDING PROTEIN SMUBP-2"/>
    <property type="match status" value="1"/>
</dbReference>
<dbReference type="Proteomes" id="UP000502248">
    <property type="component" value="Chromosome"/>
</dbReference>
<keyword evidence="3" id="KW-0378">Hydrolase</keyword>
<name>A0A7Z2VNP9_9BACL</name>
<gene>
    <name evidence="10" type="ORF">HH215_26450</name>
</gene>
<evidence type="ECO:0000256" key="1">
    <source>
        <dbReference type="ARBA" id="ARBA00007913"/>
    </source>
</evidence>
<comment type="similarity">
    <text evidence="1">Belongs to the DNA2/NAM7 helicase family.</text>
</comment>
<keyword evidence="11" id="KW-1185">Reference proteome</keyword>
<sequence length="605" mass="70514">MRLEQEHFESFYAQQDINQIGRLSFYRQSPDKIISFLIDHYVAFENETSNGFFHKLKLVFNHGFIGFKRMKEQETDVLLSYQRKYYELKVNELLKEIEILESEIEQSSYSTLLEQHQQYSTELFRHKLHSKYHNREPLKLHSTTYKKQFSKFIEHFPITLSTTHSLRTCVPDDFLFDYVIVDESSQVDLLTGALALSCCKNVIIVGDTKQLPQITDKSILNKQEIAARHVEGGAYDYFAHNLLSSVLALYDQAVPQVMLREHYRCHPKIIDFCNQKYYDGQLIAFTQGEEGSRPLVIYSTELGNHMRELKHGTKGKFNQRELDVAQQEVLAALEEEIESYSDIGFTTPYRAQLERANELLEDIESDTVHKYQGREKPVMILSTVLDNTRPGKEGLKFVSDPKLINVAVSRAQRQLILVTDHSAFRKYRNEIGDLIRYMEYSTVDDNLVKSEIVSVFDLLYKDYSEKLREFGQRTKVISKFQSENLIWTLLSDILPKSYPDLECRYQLLIKNIFANMNSLKEEERRYIHNGASVDFVIYHKLDKSPLLAIEVDGFAFHANNPLQLERDAMKNRIFQSCGLQLLRLPTNGSGEEQKIRAMLDQILQL</sequence>
<evidence type="ECO:0000256" key="4">
    <source>
        <dbReference type="ARBA" id="ARBA00022806"/>
    </source>
</evidence>
<accession>A0A7Z2VNP9</accession>
<dbReference type="GO" id="GO:0005524">
    <property type="term" value="F:ATP binding"/>
    <property type="evidence" value="ECO:0007669"/>
    <property type="project" value="UniProtKB-KW"/>
</dbReference>
<protein>
    <submittedName>
        <fullName evidence="10">DUF2726 domain-containing protein</fullName>
    </submittedName>
</protein>
<dbReference type="EMBL" id="CP051680">
    <property type="protein sequence ID" value="QJD86356.1"/>
    <property type="molecule type" value="Genomic_DNA"/>
</dbReference>
<dbReference type="GO" id="GO:0016787">
    <property type="term" value="F:hydrolase activity"/>
    <property type="evidence" value="ECO:0007669"/>
    <property type="project" value="UniProtKB-KW"/>
</dbReference>
<dbReference type="CDD" id="cd18808">
    <property type="entry name" value="SF1_C_Upf1"/>
    <property type="match status" value="1"/>
</dbReference>
<evidence type="ECO:0000256" key="2">
    <source>
        <dbReference type="ARBA" id="ARBA00022741"/>
    </source>
</evidence>
<evidence type="ECO:0000256" key="6">
    <source>
        <dbReference type="SAM" id="Coils"/>
    </source>
</evidence>
<dbReference type="InterPro" id="IPR041677">
    <property type="entry name" value="DNA2/NAM7_AAA_11"/>
</dbReference>